<reference evidence="1 2" key="1">
    <citation type="journal article" date="2012" name="J. Virol.">
        <title>Genome of Klebsiella sp.-Infecting Bacteriophage vB_KleM_RaK2.</title>
        <authorList>
            <person name="Simoliunas E."/>
            <person name="Kaliniene L."/>
            <person name="Truncaite L."/>
            <person name="Klausa V."/>
            <person name="Zajanckauskaite A."/>
            <person name="Meskys R."/>
        </authorList>
    </citation>
    <scope>NUCLEOTIDE SEQUENCE [LARGE SCALE GENOMIC DNA]</scope>
</reference>
<dbReference type="RefSeq" id="YP_007007512.1">
    <property type="nucleotide sequence ID" value="NC_019526.1"/>
</dbReference>
<sequence>MSTKPFVTTRSNLTEIYVHGGYEETYVTGIMVEFNQGYRFMLVDSEIYHTQQDKHGYVNKYSTDEVLKRLDNKIKQIQKHLDNGGKLNHLLWDSLDPCYGSDAYGKSRDTAMKVLKDYFF</sequence>
<proteinExistence type="predicted"/>
<dbReference type="KEGG" id="vg:14012945"/>
<evidence type="ECO:0000313" key="2">
    <source>
        <dbReference type="Proteomes" id="UP000007524"/>
    </source>
</evidence>
<name>H6X4G4_9CAUD</name>
<keyword evidence="2" id="KW-1185">Reference proteome</keyword>
<accession>H6X4G4</accession>
<evidence type="ECO:0000313" key="1">
    <source>
        <dbReference type="EMBL" id="AFA44630.1"/>
    </source>
</evidence>
<organism evidence="1 2">
    <name type="scientific">Klebsiella phage vB_KleM_RaK2</name>
    <dbReference type="NCBI Taxonomy" id="1147094"/>
    <lineage>
        <taxon>Viruses</taxon>
        <taxon>Duplodnaviria</taxon>
        <taxon>Heunggongvirae</taxon>
        <taxon>Uroviricota</taxon>
        <taxon>Caudoviricetes</taxon>
        <taxon>Alcyoneusvirus</taxon>
        <taxon>Alcyoneusvirus RaK2</taxon>
    </lineage>
</organism>
<dbReference type="GeneID" id="14012945"/>
<dbReference type="EMBL" id="JQ513383">
    <property type="protein sequence ID" value="AFA44630.1"/>
    <property type="molecule type" value="Genomic_DNA"/>
</dbReference>
<dbReference type="Proteomes" id="UP000007524">
    <property type="component" value="Segment"/>
</dbReference>
<gene>
    <name evidence="1" type="ORF">RaK2_00357</name>
</gene>
<protein>
    <submittedName>
        <fullName evidence="1">Uncharacterized protein</fullName>
    </submittedName>
</protein>
<dbReference type="OrthoDB" id="19041at10239"/>